<dbReference type="SMART" id="SM00471">
    <property type="entry name" value="HDc"/>
    <property type="match status" value="1"/>
</dbReference>
<evidence type="ECO:0000259" key="1">
    <source>
        <dbReference type="PROSITE" id="PS51832"/>
    </source>
</evidence>
<dbReference type="EC" id="3.1.4.-" evidence="2"/>
<dbReference type="KEGG" id="plei:Q9312_05405"/>
<dbReference type="AlphaFoldDB" id="A0AA51RV81"/>
<dbReference type="InterPro" id="IPR037522">
    <property type="entry name" value="HD_GYP_dom"/>
</dbReference>
<evidence type="ECO:0000313" key="2">
    <source>
        <dbReference type="EMBL" id="WMS88356.1"/>
    </source>
</evidence>
<dbReference type="InterPro" id="IPR003607">
    <property type="entry name" value="HD/PDEase_dom"/>
</dbReference>
<evidence type="ECO:0000313" key="3">
    <source>
        <dbReference type="Proteomes" id="UP001239782"/>
    </source>
</evidence>
<dbReference type="InterPro" id="IPR021812">
    <property type="entry name" value="DUF3391"/>
</dbReference>
<dbReference type="Pfam" id="PF11871">
    <property type="entry name" value="DUF3391"/>
    <property type="match status" value="1"/>
</dbReference>
<keyword evidence="3" id="KW-1185">Reference proteome</keyword>
<name>A0AA51RV81_9GAMM</name>
<dbReference type="SUPFAM" id="SSF109604">
    <property type="entry name" value="HD-domain/PDEase-like"/>
    <property type="match status" value="1"/>
</dbReference>
<dbReference type="PROSITE" id="PS51832">
    <property type="entry name" value="HD_GYP"/>
    <property type="match status" value="1"/>
</dbReference>
<dbReference type="PANTHER" id="PTHR43155:SF2">
    <property type="entry name" value="CYCLIC DI-GMP PHOSPHODIESTERASE PA4108"/>
    <property type="match status" value="1"/>
</dbReference>
<gene>
    <name evidence="2" type="ORF">Q9312_05405</name>
</gene>
<dbReference type="EMBL" id="CP133548">
    <property type="protein sequence ID" value="WMS88356.1"/>
    <property type="molecule type" value="Genomic_DNA"/>
</dbReference>
<accession>A0AA51RV81</accession>
<sequence length="410" mass="46500">MSHLKRVKVLSNQLEVGMFVSDIDRDWGDTNFLLQGFTLEDQEDIESVKSQCEYVYVDFPSEDLYKRFRAKATVSTTLKDKFNRELGNSVQAEIKPAAKAYKKSRNLMKGVLERVMLGEDFELAAVKEQVKECVQSIIRNENAMLMMTLIKHKDEYTAEHCLNVGIMAIAFAKFLGFEQEALEDIGLAGMLHDIGKVKVPDSILNKPGKLTDDEMTAMRDHARLGYEILLKKKDISPVAIDVAYTHHEQLSGGGYPRGLSEGQISQNARIVTIVDAFDAITSDRCYDNSRPIMDAYKILMQYRDTHFDAKLVTRFIEWRGIYPPGSIVEMENGEVGIVVSTNPRYKLRPKVLLVLDELKKKRGKERIIDMSKLDLDASAQTYRIIKAVQNRAFGIDLQEYVDKGLKIAAV</sequence>
<feature type="domain" description="HD-GYP" evidence="1">
    <location>
        <begin position="135"/>
        <end position="331"/>
    </location>
</feature>
<dbReference type="Proteomes" id="UP001239782">
    <property type="component" value="Chromosome"/>
</dbReference>
<organism evidence="2 3">
    <name type="scientific">Pleionea litopenaei</name>
    <dbReference type="NCBI Taxonomy" id="3070815"/>
    <lineage>
        <taxon>Bacteria</taxon>
        <taxon>Pseudomonadati</taxon>
        <taxon>Pseudomonadota</taxon>
        <taxon>Gammaproteobacteria</taxon>
        <taxon>Oceanospirillales</taxon>
        <taxon>Pleioneaceae</taxon>
        <taxon>Pleionea</taxon>
    </lineage>
</organism>
<dbReference type="CDD" id="cd00077">
    <property type="entry name" value="HDc"/>
    <property type="match status" value="1"/>
</dbReference>
<dbReference type="Pfam" id="PF13487">
    <property type="entry name" value="HD_5"/>
    <property type="match status" value="1"/>
</dbReference>
<proteinExistence type="predicted"/>
<protein>
    <submittedName>
        <fullName evidence="2">HD-GYP domain-containing protein</fullName>
        <ecNumber evidence="2">3.1.4.-</ecNumber>
    </submittedName>
</protein>
<dbReference type="Gene3D" id="1.10.3210.10">
    <property type="entry name" value="Hypothetical protein af1432"/>
    <property type="match status" value="1"/>
</dbReference>
<dbReference type="InterPro" id="IPR006675">
    <property type="entry name" value="HDIG_dom"/>
</dbReference>
<dbReference type="PANTHER" id="PTHR43155">
    <property type="entry name" value="CYCLIC DI-GMP PHOSPHODIESTERASE PA4108-RELATED"/>
    <property type="match status" value="1"/>
</dbReference>
<dbReference type="GO" id="GO:0008081">
    <property type="term" value="F:phosphoric diester hydrolase activity"/>
    <property type="evidence" value="ECO:0007669"/>
    <property type="project" value="UniProtKB-ARBA"/>
</dbReference>
<dbReference type="NCBIfam" id="TIGR00277">
    <property type="entry name" value="HDIG"/>
    <property type="match status" value="1"/>
</dbReference>
<keyword evidence="2" id="KW-0378">Hydrolase</keyword>
<dbReference type="RefSeq" id="WP_309203567.1">
    <property type="nucleotide sequence ID" value="NZ_CP133548.1"/>
</dbReference>
<reference evidence="2 3" key="1">
    <citation type="submission" date="2023-08" db="EMBL/GenBank/DDBJ databases">
        <title>Pleionea litopenaei sp. nov., isolated from stomach of juvenile Litopenaeus vannamei.</title>
        <authorList>
            <person name="Rho A.M."/>
            <person name="Hwang C.Y."/>
        </authorList>
    </citation>
    <scope>NUCLEOTIDE SEQUENCE [LARGE SCALE GENOMIC DNA]</scope>
    <source>
        <strain evidence="2 3">HL-JVS1</strain>
    </source>
</reference>